<dbReference type="OrthoDB" id="74360at2759"/>
<dbReference type="Gene3D" id="3.50.50.60">
    <property type="entry name" value="FAD/NAD(P)-binding domain"/>
    <property type="match status" value="2"/>
</dbReference>
<dbReference type="AlphaFoldDB" id="A0A1V6TLV3"/>
<keyword evidence="3" id="KW-1185">Reference proteome</keyword>
<evidence type="ECO:0008006" key="4">
    <source>
        <dbReference type="Google" id="ProtNLM"/>
    </source>
</evidence>
<dbReference type="PANTHER" id="PTHR43539:SF68">
    <property type="entry name" value="FLAVIN-BINDING MONOOXYGENASE-LIKE PROTEIN (AFU_ORTHOLOGUE AFUA_4G09220)"/>
    <property type="match status" value="1"/>
</dbReference>
<gene>
    <name evidence="2" type="ORF">PENSTE_c004G10230</name>
</gene>
<dbReference type="EMBL" id="MLKD01000004">
    <property type="protein sequence ID" value="OQE27317.1"/>
    <property type="molecule type" value="Genomic_DNA"/>
</dbReference>
<name>A0A1V6TLV3_9EURO</name>
<dbReference type="InterPro" id="IPR050982">
    <property type="entry name" value="Auxin_biosynth/cation_transpt"/>
</dbReference>
<evidence type="ECO:0000313" key="3">
    <source>
        <dbReference type="Proteomes" id="UP000191285"/>
    </source>
</evidence>
<dbReference type="SUPFAM" id="SSF51905">
    <property type="entry name" value="FAD/NAD(P)-binding domain"/>
    <property type="match status" value="2"/>
</dbReference>
<dbReference type="PRINTS" id="PR00368">
    <property type="entry name" value="FADPNR"/>
</dbReference>
<dbReference type="Pfam" id="PF13738">
    <property type="entry name" value="Pyr_redox_3"/>
    <property type="match status" value="1"/>
</dbReference>
<comment type="caution">
    <text evidence="2">The sequence shown here is derived from an EMBL/GenBank/DDBJ whole genome shotgun (WGS) entry which is preliminary data.</text>
</comment>
<evidence type="ECO:0000256" key="1">
    <source>
        <dbReference type="ARBA" id="ARBA00023002"/>
    </source>
</evidence>
<keyword evidence="1" id="KW-0560">Oxidoreductase</keyword>
<evidence type="ECO:0000313" key="2">
    <source>
        <dbReference type="EMBL" id="OQE27317.1"/>
    </source>
</evidence>
<dbReference type="GO" id="GO:0050660">
    <property type="term" value="F:flavin adenine dinucleotide binding"/>
    <property type="evidence" value="ECO:0007669"/>
    <property type="project" value="TreeGrafter"/>
</dbReference>
<protein>
    <recommendedName>
        <fullName evidence="4">FAD/NAD(P)-binding domain-containing protein</fullName>
    </recommendedName>
</protein>
<dbReference type="InterPro" id="IPR036188">
    <property type="entry name" value="FAD/NAD-bd_sf"/>
</dbReference>
<sequence>MTINNSLNMASLQKEYPAQADLRTMMKEMPLPTLAPGLIDSTCMTGEEVTGKAKIVVKQFNAALASQDPETLASCFYTSQAYWKDIVALTYHLRTFTTPGVIAAALIKTSSSRKIENGFSVDGAATFVPITPVLQFIDCPIIFRTRSPAGKCQGKMMLLPVKIENETGKPEIAWKIWILSTRLESLDIQPEDESLLQTPAKEMRNLESLETEVFIIGGGNAGVTLSARLKALGIESIMAERNNSPGDNWALRYDSLRFHIPTSVCEMPFLYYDKELQTPHLLSKDELASQIRRYVEAFNLNLITSAKIQTTQYDKSTQKWMVEIETPAGSRTILSKHLVIATGFGTQKPQIPSIPGKDNYEGISVHSAQFKSGMELKQKGVKSVIVIGSANTAFDVLEDCHATGLQLTMNIRSPTYIVPLEYICEKTSLGFYDYGVEEADKRFLLLPTVVDAALSCDLFASFASKEPNRYEALKAAGFPVLDSRDPDQALMHNLLERAGGHYVDIGGTKLIEEGKVAVKANVEPVAYTKSGLRFSDGSFVDADAIVWCTGYADGNILDTAADILGTSDPKDDRTDNDNDRVHRLGPQEIASKLDATWGIDAEGEIRGMWKRNERLDNFWVMGGYTQLQRWHTKTLALQIKASLEKILPLAYLDTPHIRIE</sequence>
<dbReference type="Proteomes" id="UP000191285">
    <property type="component" value="Unassembled WGS sequence"/>
</dbReference>
<dbReference type="STRING" id="303698.A0A1V6TLV3"/>
<organism evidence="2 3">
    <name type="scientific">Penicillium steckii</name>
    <dbReference type="NCBI Taxonomy" id="303698"/>
    <lineage>
        <taxon>Eukaryota</taxon>
        <taxon>Fungi</taxon>
        <taxon>Dikarya</taxon>
        <taxon>Ascomycota</taxon>
        <taxon>Pezizomycotina</taxon>
        <taxon>Eurotiomycetes</taxon>
        <taxon>Eurotiomycetidae</taxon>
        <taxon>Eurotiales</taxon>
        <taxon>Aspergillaceae</taxon>
        <taxon>Penicillium</taxon>
    </lineage>
</organism>
<accession>A0A1V6TLV3</accession>
<proteinExistence type="predicted"/>
<dbReference type="PANTHER" id="PTHR43539">
    <property type="entry name" value="FLAVIN-BINDING MONOOXYGENASE-LIKE PROTEIN (AFU_ORTHOLOGUE AFUA_4G09220)"/>
    <property type="match status" value="1"/>
</dbReference>
<reference evidence="3" key="1">
    <citation type="journal article" date="2017" name="Nat. Microbiol.">
        <title>Global analysis of biosynthetic gene clusters reveals vast potential of secondary metabolite production in Penicillium species.</title>
        <authorList>
            <person name="Nielsen J.C."/>
            <person name="Grijseels S."/>
            <person name="Prigent S."/>
            <person name="Ji B."/>
            <person name="Dainat J."/>
            <person name="Nielsen K.F."/>
            <person name="Frisvad J.C."/>
            <person name="Workman M."/>
            <person name="Nielsen J."/>
        </authorList>
    </citation>
    <scope>NUCLEOTIDE SEQUENCE [LARGE SCALE GENOMIC DNA]</scope>
    <source>
        <strain evidence="3">IBT 24891</strain>
    </source>
</reference>
<dbReference type="GO" id="GO:0004497">
    <property type="term" value="F:monooxygenase activity"/>
    <property type="evidence" value="ECO:0007669"/>
    <property type="project" value="TreeGrafter"/>
</dbReference>